<dbReference type="PANTHER" id="PTHR24095">
    <property type="entry name" value="ACETYL-COENZYME A SYNTHETASE"/>
    <property type="match status" value="1"/>
</dbReference>
<dbReference type="GO" id="GO:0003987">
    <property type="term" value="F:acetate-CoA ligase activity"/>
    <property type="evidence" value="ECO:0007669"/>
    <property type="project" value="UniProtKB-UniRule"/>
</dbReference>
<feature type="binding site" evidence="6">
    <location>
        <position position="514"/>
    </location>
    <ligand>
        <name>ATP</name>
        <dbReference type="ChEBI" id="CHEBI:30616"/>
    </ligand>
</feature>
<comment type="catalytic activity">
    <reaction evidence="6">
        <text>acetate + ATP + CoA = acetyl-CoA + AMP + diphosphate</text>
        <dbReference type="Rhea" id="RHEA:23176"/>
        <dbReference type="ChEBI" id="CHEBI:30089"/>
        <dbReference type="ChEBI" id="CHEBI:30616"/>
        <dbReference type="ChEBI" id="CHEBI:33019"/>
        <dbReference type="ChEBI" id="CHEBI:57287"/>
        <dbReference type="ChEBI" id="CHEBI:57288"/>
        <dbReference type="ChEBI" id="CHEBI:456215"/>
        <dbReference type="EC" id="6.2.1.1"/>
    </reaction>
</comment>
<name>A0A0C1ENF1_9BACT</name>
<evidence type="ECO:0000259" key="7">
    <source>
        <dbReference type="Pfam" id="PF00501"/>
    </source>
</evidence>
<dbReference type="AlphaFoldDB" id="A0A0C1ENF1"/>
<comment type="similarity">
    <text evidence="1 6">Belongs to the ATP-dependent AMP-binding enzyme family.</text>
</comment>
<dbReference type="PROSITE" id="PS00455">
    <property type="entry name" value="AMP_BINDING"/>
    <property type="match status" value="1"/>
</dbReference>
<dbReference type="RefSeq" id="WP_013924957.1">
    <property type="nucleotide sequence ID" value="NZ_JSAM01000057.1"/>
</dbReference>
<keyword evidence="5 6" id="KW-0007">Acetylation</keyword>
<feature type="binding site" evidence="6">
    <location>
        <position position="540"/>
    </location>
    <ligand>
        <name>ATP</name>
        <dbReference type="ChEBI" id="CHEBI:30616"/>
    </ligand>
</feature>
<comment type="caution">
    <text evidence="10">The sequence shown here is derived from an EMBL/GenBank/DDBJ whole genome shotgun (WGS) entry which is preliminary data.</text>
</comment>
<dbReference type="EMBL" id="JSAM01000057">
    <property type="protein sequence ID" value="KIA77864.1"/>
    <property type="molecule type" value="Genomic_DNA"/>
</dbReference>
<dbReference type="InterPro" id="IPR042099">
    <property type="entry name" value="ANL_N_sf"/>
</dbReference>
<evidence type="ECO:0000256" key="5">
    <source>
        <dbReference type="ARBA" id="ARBA00022990"/>
    </source>
</evidence>
<evidence type="ECO:0000259" key="9">
    <source>
        <dbReference type="Pfam" id="PF16177"/>
    </source>
</evidence>
<dbReference type="InterPro" id="IPR000873">
    <property type="entry name" value="AMP-dep_synth/lig_dom"/>
</dbReference>
<dbReference type="EC" id="6.2.1.1" evidence="6"/>
<dbReference type="Proteomes" id="UP000031307">
    <property type="component" value="Unassembled WGS sequence"/>
</dbReference>
<feature type="binding site" evidence="6">
    <location>
        <begin position="401"/>
        <end position="403"/>
    </location>
    <ligand>
        <name>ATP</name>
        <dbReference type="ChEBI" id="CHEBI:30616"/>
    </ligand>
</feature>
<feature type="binding site" evidence="6">
    <location>
        <position position="537"/>
    </location>
    <ligand>
        <name>CoA</name>
        <dbReference type="ChEBI" id="CHEBI:57287"/>
    </ligand>
</feature>
<evidence type="ECO:0000256" key="6">
    <source>
        <dbReference type="HAMAP-Rule" id="MF_01123"/>
    </source>
</evidence>
<protein>
    <recommendedName>
        <fullName evidence="6">Acetyl-coenzyme A synthetase</fullName>
        <shortName evidence="6">AcCoA synthetase</shortName>
        <shortName evidence="6">Acs</shortName>
        <ecNumber evidence="6">6.2.1.1</ecNumber>
    </recommendedName>
    <alternativeName>
        <fullName evidence="6">Acetate--CoA ligase</fullName>
    </alternativeName>
    <alternativeName>
        <fullName evidence="6">Acyl-activating enzyme</fullName>
    </alternativeName>
</protein>
<comment type="function">
    <text evidence="6">Catalyzes the conversion of acetate into acetyl-CoA (AcCoA), an essential intermediate at the junction of anabolic and catabolic pathways. AcsA undergoes a two-step reaction. In the first half reaction, AcsA combines acetate with ATP to form acetyl-adenylate (AcAMP) intermediate. In the second half reaction, it can then transfer the acetyl group from AcAMP to the sulfhydryl group of CoA, forming the product AcCoA.</text>
</comment>
<dbReference type="NCBIfam" id="TIGR02188">
    <property type="entry name" value="Ac_CoA_lig_AcsA"/>
    <property type="match status" value="1"/>
</dbReference>
<dbReference type="Gene3D" id="3.30.300.30">
    <property type="match status" value="1"/>
</dbReference>
<gene>
    <name evidence="6 10" type="primary">acsA</name>
    <name evidence="10" type="ORF">DB43_FM00160</name>
</gene>
<dbReference type="GO" id="GO:0019427">
    <property type="term" value="P:acetyl-CoA biosynthetic process from acetate"/>
    <property type="evidence" value="ECO:0007669"/>
    <property type="project" value="UniProtKB-UniRule"/>
</dbReference>
<dbReference type="CDD" id="cd05966">
    <property type="entry name" value="ACS"/>
    <property type="match status" value="1"/>
</dbReference>
<dbReference type="PANTHER" id="PTHR24095:SF14">
    <property type="entry name" value="ACETYL-COENZYME A SYNTHETASE 1"/>
    <property type="match status" value="1"/>
</dbReference>
<comment type="cofactor">
    <cofactor evidence="6">
        <name>Mg(2+)</name>
        <dbReference type="ChEBI" id="CHEBI:18420"/>
    </cofactor>
</comment>
<dbReference type="InterPro" id="IPR032387">
    <property type="entry name" value="ACAS_N"/>
</dbReference>
<feature type="modified residue" description="N6-acetyllysine" evidence="6">
    <location>
        <position position="623"/>
    </location>
</feature>
<keyword evidence="3 6" id="KW-0547">Nucleotide-binding</keyword>
<dbReference type="Pfam" id="PF13193">
    <property type="entry name" value="AMP-binding_C"/>
    <property type="match status" value="1"/>
</dbReference>
<feature type="domain" description="AMP-binding enzyme C-terminal" evidence="8">
    <location>
        <begin position="545"/>
        <end position="623"/>
    </location>
</feature>
<proteinExistence type="inferred from homology"/>
<feature type="binding site" evidence="6">
    <location>
        <position position="325"/>
    </location>
    <ligand>
        <name>CoA</name>
        <dbReference type="ChEBI" id="CHEBI:57287"/>
    </ligand>
</feature>
<feature type="domain" description="AMP-dependent synthetase/ligase" evidence="7">
    <location>
        <begin position="104"/>
        <end position="489"/>
    </location>
</feature>
<evidence type="ECO:0000256" key="4">
    <source>
        <dbReference type="ARBA" id="ARBA00022840"/>
    </source>
</evidence>
<dbReference type="InterPro" id="IPR025110">
    <property type="entry name" value="AMP-bd_C"/>
</dbReference>
<keyword evidence="6" id="KW-0460">Magnesium</keyword>
<dbReference type="SUPFAM" id="SSF56801">
    <property type="entry name" value="Acetyl-CoA synthetase-like"/>
    <property type="match status" value="1"/>
</dbReference>
<dbReference type="HAMAP" id="MF_01123">
    <property type="entry name" value="Ac_CoA_synth"/>
    <property type="match status" value="1"/>
</dbReference>
<dbReference type="InterPro" id="IPR011904">
    <property type="entry name" value="Ac_CoA_lig"/>
</dbReference>
<keyword evidence="6" id="KW-0479">Metal-binding</keyword>
<evidence type="ECO:0000313" key="11">
    <source>
        <dbReference type="Proteomes" id="UP000031307"/>
    </source>
</evidence>
<feature type="binding site" evidence="6">
    <location>
        <position position="556"/>
    </location>
    <ligand>
        <name>Mg(2+)</name>
        <dbReference type="ChEBI" id="CHEBI:18420"/>
    </ligand>
</feature>
<feature type="binding site" evidence="6">
    <location>
        <position position="553"/>
    </location>
    <ligand>
        <name>Mg(2+)</name>
        <dbReference type="ChEBI" id="CHEBI:18420"/>
    </ligand>
</feature>
<evidence type="ECO:0000313" key="10">
    <source>
        <dbReference type="EMBL" id="KIA77864.1"/>
    </source>
</evidence>
<dbReference type="GO" id="GO:0005524">
    <property type="term" value="F:ATP binding"/>
    <property type="evidence" value="ECO:0007669"/>
    <property type="project" value="UniProtKB-KW"/>
</dbReference>
<reference evidence="10 11" key="1">
    <citation type="journal article" date="2014" name="Mol. Biol. Evol.">
        <title>Massive expansion of Ubiquitination-related gene families within the Chlamydiae.</title>
        <authorList>
            <person name="Domman D."/>
            <person name="Collingro A."/>
            <person name="Lagkouvardos I."/>
            <person name="Gehre L."/>
            <person name="Weinmaier T."/>
            <person name="Rattei T."/>
            <person name="Subtil A."/>
            <person name="Horn M."/>
        </authorList>
    </citation>
    <scope>NUCLEOTIDE SEQUENCE [LARGE SCALE GENOMIC DNA]</scope>
    <source>
        <strain evidence="10 11">OEW1</strain>
    </source>
</reference>
<sequence>MPNSDIPSLENLMEEKRFFPPSPEFQKKAWIKNAKEYKALYQRSLKDPDSFWLEQAKSLTWSKQPKHAGKHIWDSDRRLVEHSWFEDGKLNVSVNCLDRHLETETSDKIAILWQGEADEEVRQITYKELHQEVCQFASILKQKGVQKGDRVCLYLPMIPELAVAMLACARIGAIHSVIFGGFSAEAIIHRINDATCECVVTSNVSLRGGKEIFLKSTMDKALELCPTVKQVIVVKRNETACVMKEGRDSWYHDEMRSASADCPPVTLNAEDPLFILYTSGSTGKPKGVVHTQAGYLLFAAMTHRYVFNIHEDDVYWCTADIGWVTGHSYVVYGPLANGSTSLMFEGIPTYPDAGRFWQVIDKHKVTVFYTSPTAIRTLISHGQEFPKKYSLASLRVLGTVGEPINPESWMWFYENIGREKCPIEDTWWQTETGGIMITPFPACFSIKPGSAGRPFFGIDPIILRPDGTPCDKHEGGSLCIQKPWPGIMRTAWGNHDRFINTYFTTFKNVYFTGDGCHIDSDGDYWLLGRLDDVVNISGHRIGTAEVESALTSFPSVAEAAVVPFPHTIKGQGLEAFVTLVEGISPTDSLKQFLRDHVKQVIGAIAVPERIHFAKALPKTRSGKIMRRILRKIAENELDSLGDISTLSDPQVIQDLLKNREI</sequence>
<evidence type="ECO:0000259" key="8">
    <source>
        <dbReference type="Pfam" id="PF13193"/>
    </source>
</evidence>
<comment type="PTM">
    <text evidence="6">Acetylated. Deacetylation by the SIR2-homolog deacetylase activates the enzyme.</text>
</comment>
<organism evidence="10 11">
    <name type="scientific">Parachlamydia acanthamoebae</name>
    <dbReference type="NCBI Taxonomy" id="83552"/>
    <lineage>
        <taxon>Bacteria</taxon>
        <taxon>Pseudomonadati</taxon>
        <taxon>Chlamydiota</taxon>
        <taxon>Chlamydiia</taxon>
        <taxon>Parachlamydiales</taxon>
        <taxon>Parachlamydiaceae</taxon>
        <taxon>Parachlamydia</taxon>
    </lineage>
</organism>
<evidence type="ECO:0000256" key="1">
    <source>
        <dbReference type="ARBA" id="ARBA00006432"/>
    </source>
</evidence>
<dbReference type="PATRIC" id="fig|83552.4.peg.952"/>
<dbReference type="GO" id="GO:0016208">
    <property type="term" value="F:AMP binding"/>
    <property type="evidence" value="ECO:0007669"/>
    <property type="project" value="InterPro"/>
</dbReference>
<dbReference type="OMA" id="INVSYNC"/>
<keyword evidence="2 6" id="KW-0436">Ligase</keyword>
<dbReference type="Pfam" id="PF00501">
    <property type="entry name" value="AMP-binding"/>
    <property type="match status" value="1"/>
</dbReference>
<dbReference type="Pfam" id="PF16177">
    <property type="entry name" value="ACAS_N"/>
    <property type="match status" value="1"/>
</dbReference>
<feature type="binding site" evidence="6">
    <location>
        <begin position="425"/>
        <end position="430"/>
    </location>
    <ligand>
        <name>ATP</name>
        <dbReference type="ChEBI" id="CHEBI:30616"/>
    </ligand>
</feature>
<dbReference type="InterPro" id="IPR020845">
    <property type="entry name" value="AMP-binding_CS"/>
</dbReference>
<comment type="caution">
    <text evidence="6">Lacks conserved residue(s) required for the propagation of feature annotation.</text>
</comment>
<keyword evidence="4 6" id="KW-0067">ATP-binding</keyword>
<dbReference type="GO" id="GO:0046872">
    <property type="term" value="F:metal ion binding"/>
    <property type="evidence" value="ECO:0007669"/>
    <property type="project" value="UniProtKB-KW"/>
</dbReference>
<dbReference type="Gene3D" id="3.40.50.12780">
    <property type="entry name" value="N-terminal domain of ligase-like"/>
    <property type="match status" value="1"/>
</dbReference>
<evidence type="ECO:0000256" key="2">
    <source>
        <dbReference type="ARBA" id="ARBA00022598"/>
    </source>
</evidence>
<feature type="domain" description="Acetyl-coenzyme A synthetase N-terminal" evidence="9">
    <location>
        <begin position="37"/>
        <end position="96"/>
    </location>
</feature>
<feature type="binding site" evidence="6">
    <location>
        <position position="529"/>
    </location>
    <ligand>
        <name>ATP</name>
        <dbReference type="ChEBI" id="CHEBI:30616"/>
    </ligand>
</feature>
<feature type="binding site" evidence="6">
    <location>
        <begin position="207"/>
        <end position="210"/>
    </location>
    <ligand>
        <name>CoA</name>
        <dbReference type="ChEBI" id="CHEBI:57287"/>
    </ligand>
</feature>
<dbReference type="FunFam" id="3.40.50.12780:FF:000001">
    <property type="entry name" value="Acetyl-coenzyme A synthetase"/>
    <property type="match status" value="1"/>
</dbReference>
<dbReference type="GO" id="GO:0005829">
    <property type="term" value="C:cytosol"/>
    <property type="evidence" value="ECO:0007669"/>
    <property type="project" value="TreeGrafter"/>
</dbReference>
<accession>A0A0C1ENF1</accession>
<evidence type="ECO:0000256" key="3">
    <source>
        <dbReference type="ARBA" id="ARBA00022741"/>
    </source>
</evidence>
<dbReference type="InterPro" id="IPR045851">
    <property type="entry name" value="AMP-bd_C_sf"/>
</dbReference>
<dbReference type="NCBIfam" id="NF001208">
    <property type="entry name" value="PRK00174.1"/>
    <property type="match status" value="1"/>
</dbReference>
<dbReference type="FunFam" id="3.30.300.30:FF:000004">
    <property type="entry name" value="Acetyl-coenzyme A synthetase"/>
    <property type="match status" value="1"/>
</dbReference>